<feature type="compositionally biased region" description="Polar residues" evidence="1">
    <location>
        <begin position="937"/>
        <end position="961"/>
    </location>
</feature>
<keyword evidence="3" id="KW-1185">Reference proteome</keyword>
<evidence type="ECO:0000313" key="2">
    <source>
        <dbReference type="EMBL" id="KAF7510500.1"/>
    </source>
</evidence>
<gene>
    <name evidence="2" type="ORF">GJ744_006346</name>
</gene>
<feature type="region of interest" description="Disordered" evidence="1">
    <location>
        <begin position="354"/>
        <end position="533"/>
    </location>
</feature>
<dbReference type="AlphaFoldDB" id="A0A8H7AST7"/>
<sequence>MASIQPSTSLYVRSMPLCSTCAGPKSLKQSLSFNSRRSFSWWWKRGTTDWSSNLDDSFQRHLLRKERLLRYKYSKAIRRRHLWDRDPSHNASRPSWVGSSTGLSDSHDGQASSSQSSQSDSTSIPRATGRQSLDDFAHFKACVDKDPFGAVFGRGLASHQNLTNTSWSSFSWILKTPSSKESQVTAQEPAVSNTPPSPAPGGISSSSIRTAPRSDERLPGKDNNRSAPAFKPSTRPINSTEQQDEYEYDPISMRKVPKTKPVMQPPVQASKPLFDPLFAEKGMDIPVKPYKPHRVFGYSAKSGSNKASSDHPASDTQALELEAGTSRLAEIRKLKAATLGNSIDTTAEYHGKWVSPAEKAENRSRTAPATDSTTEEAPLFSGTTYEAKSKEIFRGITSPKQDWLNREGFGPERGSPTTAIQSTPISDAGTAKKTSSAKLQPSLDRLQAIPQPSDGLEPSLDCLKASSKKPTTAKTSPKPVDTTDEAHESISEDLDLLRASDIRASTRTSRRSKQDSEKAKQDQRHKLETDFNLRQKEDDGLSIVFPETIMKSSKRLSESLNSLWHRLWAQQPASLIEKVQPPSTVENSTVGNLGTSANRKEQGGQVADAKIAPKALESATSSIQTFTPSKEVLDAEQKSKERTLALRKARIEAMKQEAENKEKVKALAQTIKATYEDEYGPITVDHRQHKGLARIDQLAETIKEANMRADRNAIKDMIARCEHALRDAKLTRVEVTQKLKATLARLPSSKVKLHSPPVRTTPDPRSLQPASKENVAAKKTAEQPVLEVEQTSSTTQESSSSKAPLLYKVLAYDSSTLQMNIAETTSSMSAAGDGEMQPLHPTEVLSRLNNVAKFLPYFADMEKQGYEIVSGSGDVLVFKRVRTPMISSEIPPQPSSTAMEDSSSSSSPSSQTFSPAETVVESIAPNASASKVRRQESVFSGSGQTWHQADTGSNSSSNKASTAEPGWFGRTVKRVFLAGTLTAAVAYTIGVVAEYAGAQVQGQEGSRSGSGSGRTRRVGRAGIYSTEDSR</sequence>
<accession>A0A8H7AST7</accession>
<feature type="compositionally biased region" description="Basic and acidic residues" evidence="1">
    <location>
        <begin position="512"/>
        <end position="533"/>
    </location>
</feature>
<evidence type="ECO:0000313" key="3">
    <source>
        <dbReference type="Proteomes" id="UP000606974"/>
    </source>
</evidence>
<feature type="region of interest" description="Disordered" evidence="1">
    <location>
        <begin position="887"/>
        <end position="964"/>
    </location>
</feature>
<feature type="region of interest" description="Disordered" evidence="1">
    <location>
        <begin position="1000"/>
        <end position="1030"/>
    </location>
</feature>
<feature type="compositionally biased region" description="Low complexity" evidence="1">
    <location>
        <begin position="464"/>
        <end position="479"/>
    </location>
</feature>
<protein>
    <submittedName>
        <fullName evidence="2">Uncharacterized protein</fullName>
    </submittedName>
</protein>
<feature type="compositionally biased region" description="Polar residues" evidence="1">
    <location>
        <begin position="415"/>
        <end position="425"/>
    </location>
</feature>
<comment type="caution">
    <text evidence="2">The sequence shown here is derived from an EMBL/GenBank/DDBJ whole genome shotgun (WGS) entry which is preliminary data.</text>
</comment>
<dbReference type="Proteomes" id="UP000606974">
    <property type="component" value="Unassembled WGS sequence"/>
</dbReference>
<dbReference type="OrthoDB" id="3946750at2759"/>
<evidence type="ECO:0000256" key="1">
    <source>
        <dbReference type="SAM" id="MobiDB-lite"/>
    </source>
</evidence>
<feature type="region of interest" description="Disordered" evidence="1">
    <location>
        <begin position="181"/>
        <end position="251"/>
    </location>
</feature>
<reference evidence="2" key="1">
    <citation type="submission" date="2020-02" db="EMBL/GenBank/DDBJ databases">
        <authorList>
            <person name="Palmer J.M."/>
        </authorList>
    </citation>
    <scope>NUCLEOTIDE SEQUENCE</scope>
    <source>
        <strain evidence="2">EPUS1.4</strain>
        <tissue evidence="2">Thallus</tissue>
    </source>
</reference>
<feature type="compositionally biased region" description="Low complexity" evidence="1">
    <location>
        <begin position="109"/>
        <end position="123"/>
    </location>
</feature>
<dbReference type="EMBL" id="JAACFV010000029">
    <property type="protein sequence ID" value="KAF7510500.1"/>
    <property type="molecule type" value="Genomic_DNA"/>
</dbReference>
<feature type="compositionally biased region" description="Basic and acidic residues" evidence="1">
    <location>
        <begin position="484"/>
        <end position="501"/>
    </location>
</feature>
<feature type="region of interest" description="Disordered" evidence="1">
    <location>
        <begin position="747"/>
        <end position="800"/>
    </location>
</feature>
<organism evidence="2 3">
    <name type="scientific">Endocarpon pusillum</name>
    <dbReference type="NCBI Taxonomy" id="364733"/>
    <lineage>
        <taxon>Eukaryota</taxon>
        <taxon>Fungi</taxon>
        <taxon>Dikarya</taxon>
        <taxon>Ascomycota</taxon>
        <taxon>Pezizomycotina</taxon>
        <taxon>Eurotiomycetes</taxon>
        <taxon>Chaetothyriomycetidae</taxon>
        <taxon>Verrucariales</taxon>
        <taxon>Verrucariaceae</taxon>
        <taxon>Endocarpon</taxon>
    </lineage>
</organism>
<feature type="region of interest" description="Disordered" evidence="1">
    <location>
        <begin position="582"/>
        <end position="606"/>
    </location>
</feature>
<feature type="region of interest" description="Disordered" evidence="1">
    <location>
        <begin position="87"/>
        <end position="128"/>
    </location>
</feature>
<feature type="compositionally biased region" description="Polar residues" evidence="1">
    <location>
        <begin position="89"/>
        <end position="103"/>
    </location>
</feature>
<feature type="compositionally biased region" description="Polar residues" evidence="1">
    <location>
        <begin position="181"/>
        <end position="194"/>
    </location>
</feature>
<feature type="compositionally biased region" description="Basic and acidic residues" evidence="1">
    <location>
        <begin position="212"/>
        <end position="224"/>
    </location>
</feature>
<feature type="compositionally biased region" description="Low complexity" evidence="1">
    <location>
        <begin position="789"/>
        <end position="800"/>
    </location>
</feature>
<feature type="compositionally biased region" description="Polar residues" evidence="1">
    <location>
        <begin position="582"/>
        <end position="597"/>
    </location>
</feature>
<feature type="compositionally biased region" description="Low complexity" evidence="1">
    <location>
        <begin position="895"/>
        <end position="914"/>
    </location>
</feature>
<proteinExistence type="predicted"/>
<name>A0A8H7AST7_9EURO</name>